<dbReference type="Gene3D" id="2.60.40.10">
    <property type="entry name" value="Immunoglobulins"/>
    <property type="match status" value="1"/>
</dbReference>
<feature type="domain" description="Ig-like" evidence="2">
    <location>
        <begin position="25"/>
        <end position="112"/>
    </location>
</feature>
<proteinExistence type="predicted"/>
<dbReference type="InterPro" id="IPR013783">
    <property type="entry name" value="Ig-like_fold"/>
</dbReference>
<dbReference type="InterPro" id="IPR036179">
    <property type="entry name" value="Ig-like_dom_sf"/>
</dbReference>
<dbReference type="SUPFAM" id="SSF48726">
    <property type="entry name" value="Immunoglobulin"/>
    <property type="match status" value="1"/>
</dbReference>
<protein>
    <recommendedName>
        <fullName evidence="2">Ig-like domain-containing protein</fullName>
    </recommendedName>
</protein>
<keyword evidence="1" id="KW-0732">Signal</keyword>
<comment type="caution">
    <text evidence="3">The sequence shown here is derived from an EMBL/GenBank/DDBJ whole genome shotgun (WGS) entry which is preliminary data.</text>
</comment>
<dbReference type="PROSITE" id="PS50835">
    <property type="entry name" value="IG_LIKE"/>
    <property type="match status" value="1"/>
</dbReference>
<feature type="signal peptide" evidence="1">
    <location>
        <begin position="1"/>
        <end position="21"/>
    </location>
</feature>
<dbReference type="AlphaFoldDB" id="A0AAV2THT3"/>
<evidence type="ECO:0000313" key="3">
    <source>
        <dbReference type="EMBL" id="CAL5135886.1"/>
    </source>
</evidence>
<dbReference type="InterPro" id="IPR007110">
    <property type="entry name" value="Ig-like_dom"/>
</dbReference>
<accession>A0AAV2THT3</accession>
<evidence type="ECO:0000259" key="2">
    <source>
        <dbReference type="PROSITE" id="PS50835"/>
    </source>
</evidence>
<feature type="chain" id="PRO_5043875700" description="Ig-like domain-containing protein" evidence="1">
    <location>
        <begin position="22"/>
        <end position="305"/>
    </location>
</feature>
<evidence type="ECO:0000256" key="1">
    <source>
        <dbReference type="SAM" id="SignalP"/>
    </source>
</evidence>
<evidence type="ECO:0000313" key="4">
    <source>
        <dbReference type="Proteomes" id="UP001497525"/>
    </source>
</evidence>
<dbReference type="EMBL" id="CAXLJL010000268">
    <property type="protein sequence ID" value="CAL5135886.1"/>
    <property type="molecule type" value="Genomic_DNA"/>
</dbReference>
<reference evidence="3" key="1">
    <citation type="submission" date="2024-06" db="EMBL/GenBank/DDBJ databases">
        <authorList>
            <person name="Liu X."/>
            <person name="Lenzi L."/>
            <person name="Haldenby T S."/>
            <person name="Uol C."/>
        </authorList>
    </citation>
    <scope>NUCLEOTIDE SEQUENCE</scope>
</reference>
<gene>
    <name evidence="3" type="ORF">CDAUBV1_LOCUS9993</name>
</gene>
<name>A0AAV2THT3_CALDB</name>
<organism evidence="3 4">
    <name type="scientific">Calicophoron daubneyi</name>
    <name type="common">Rumen fluke</name>
    <name type="synonym">Paramphistomum daubneyi</name>
    <dbReference type="NCBI Taxonomy" id="300641"/>
    <lineage>
        <taxon>Eukaryota</taxon>
        <taxon>Metazoa</taxon>
        <taxon>Spiralia</taxon>
        <taxon>Lophotrochozoa</taxon>
        <taxon>Platyhelminthes</taxon>
        <taxon>Trematoda</taxon>
        <taxon>Digenea</taxon>
        <taxon>Plagiorchiida</taxon>
        <taxon>Pronocephalata</taxon>
        <taxon>Paramphistomoidea</taxon>
        <taxon>Paramphistomidae</taxon>
        <taxon>Calicophoron</taxon>
    </lineage>
</organism>
<sequence length="305" mass="33577">MERMVTALLLLVCECIGVAFASSLFSLTSIPANQPVLAGQEVILTCQIKGFRTPMVYSVMFKRKDKGISEKCQAYEEQKYRLVCEPNDWKTATTYKLYIKSVTWADRGEWSCIHAANMTRLFMDVYVPASLEKMKVASLFSMPRNAEQMSSEPGTDLVIAGADTSLIVSSDGQPPAQHIGLGTRTNPYDLRPGLGLQLTCETTCGYPSANISWLLLNETVSKPPPLAFKRTEIHQDECNRSLSTRLMSATVSTLNISCTRLGLIGLNEVQCNVGGPQISAKARIPGINLEHRRPSSDPLWPTLGL</sequence>
<dbReference type="Proteomes" id="UP001497525">
    <property type="component" value="Unassembled WGS sequence"/>
</dbReference>